<gene>
    <name evidence="1" type="ORF">M9H77_23798</name>
</gene>
<keyword evidence="2" id="KW-1185">Reference proteome</keyword>
<name>A0ACC0AW21_CATRO</name>
<protein>
    <submittedName>
        <fullName evidence="1">Uncharacterized protein</fullName>
    </submittedName>
</protein>
<sequence length="377" mass="42341">MHWSRAPYRYGLFKTVDDYCEAEFYSTMCYLFLKLCIRVVLHIAGQRPFYLQVHMKTPFRPSIEAKILFCWYYVVQHPRRWIYQEGILVSGSSRTSPSSLYSSREIVPERDLISLIDLSDSETVEGPIAQGVEPGVSIKEDPKKAESDAGMLPELEGAALVAAEGTDTLVASRSLFLLPVPSVEAASQQMASLREEISQMDAFCYTARQAHLQAIARVAILESELAQLSDIYDTFKYEDALRVTFVVFNTMEWQRIGSLEFSKLGYSRTNYGPGMISKKNSKRSTYLSGLRAELQWTLAPLPPMGFTAAVEAVTRTKMADRAVTQWNAAIGSATTSYKRPGQGPWTSRDSKRSRGKQKIGSEGWRTQTLEESIECLG</sequence>
<reference evidence="2" key="1">
    <citation type="journal article" date="2023" name="Nat. Plants">
        <title>Single-cell RNA sequencing provides a high-resolution roadmap for understanding the multicellular compartmentation of specialized metabolism.</title>
        <authorList>
            <person name="Sun S."/>
            <person name="Shen X."/>
            <person name="Li Y."/>
            <person name="Li Y."/>
            <person name="Wang S."/>
            <person name="Li R."/>
            <person name="Zhang H."/>
            <person name="Shen G."/>
            <person name="Guo B."/>
            <person name="Wei J."/>
            <person name="Xu J."/>
            <person name="St-Pierre B."/>
            <person name="Chen S."/>
            <person name="Sun C."/>
        </authorList>
    </citation>
    <scope>NUCLEOTIDE SEQUENCE [LARGE SCALE GENOMIC DNA]</scope>
</reference>
<dbReference type="EMBL" id="CM044705">
    <property type="protein sequence ID" value="KAI5664475.1"/>
    <property type="molecule type" value="Genomic_DNA"/>
</dbReference>
<dbReference type="Proteomes" id="UP001060085">
    <property type="component" value="Linkage Group LG05"/>
</dbReference>
<evidence type="ECO:0000313" key="2">
    <source>
        <dbReference type="Proteomes" id="UP001060085"/>
    </source>
</evidence>
<proteinExistence type="predicted"/>
<accession>A0ACC0AW21</accession>
<organism evidence="1 2">
    <name type="scientific">Catharanthus roseus</name>
    <name type="common">Madagascar periwinkle</name>
    <name type="synonym">Vinca rosea</name>
    <dbReference type="NCBI Taxonomy" id="4058"/>
    <lineage>
        <taxon>Eukaryota</taxon>
        <taxon>Viridiplantae</taxon>
        <taxon>Streptophyta</taxon>
        <taxon>Embryophyta</taxon>
        <taxon>Tracheophyta</taxon>
        <taxon>Spermatophyta</taxon>
        <taxon>Magnoliopsida</taxon>
        <taxon>eudicotyledons</taxon>
        <taxon>Gunneridae</taxon>
        <taxon>Pentapetalae</taxon>
        <taxon>asterids</taxon>
        <taxon>lamiids</taxon>
        <taxon>Gentianales</taxon>
        <taxon>Apocynaceae</taxon>
        <taxon>Rauvolfioideae</taxon>
        <taxon>Vinceae</taxon>
        <taxon>Catharanthinae</taxon>
        <taxon>Catharanthus</taxon>
    </lineage>
</organism>
<evidence type="ECO:0000313" key="1">
    <source>
        <dbReference type="EMBL" id="KAI5664475.1"/>
    </source>
</evidence>
<comment type="caution">
    <text evidence="1">The sequence shown here is derived from an EMBL/GenBank/DDBJ whole genome shotgun (WGS) entry which is preliminary data.</text>
</comment>